<evidence type="ECO:0000313" key="3">
    <source>
        <dbReference type="Proteomes" id="UP001233999"/>
    </source>
</evidence>
<dbReference type="Proteomes" id="UP001233999">
    <property type="component" value="Unassembled WGS sequence"/>
</dbReference>
<protein>
    <submittedName>
        <fullName evidence="2">Uncharacterized protein</fullName>
    </submittedName>
</protein>
<organism evidence="2 3">
    <name type="scientific">Diploptera punctata</name>
    <name type="common">Pacific beetle cockroach</name>
    <dbReference type="NCBI Taxonomy" id="6984"/>
    <lineage>
        <taxon>Eukaryota</taxon>
        <taxon>Metazoa</taxon>
        <taxon>Ecdysozoa</taxon>
        <taxon>Arthropoda</taxon>
        <taxon>Hexapoda</taxon>
        <taxon>Insecta</taxon>
        <taxon>Pterygota</taxon>
        <taxon>Neoptera</taxon>
        <taxon>Polyneoptera</taxon>
        <taxon>Dictyoptera</taxon>
        <taxon>Blattodea</taxon>
        <taxon>Blaberoidea</taxon>
        <taxon>Blaberidae</taxon>
        <taxon>Diplopterinae</taxon>
        <taxon>Diploptera</taxon>
    </lineage>
</organism>
<comment type="caution">
    <text evidence="2">The sequence shown here is derived from an EMBL/GenBank/DDBJ whole genome shotgun (WGS) entry which is preliminary data.</text>
</comment>
<reference evidence="2" key="2">
    <citation type="submission" date="2023-05" db="EMBL/GenBank/DDBJ databases">
        <authorList>
            <person name="Fouks B."/>
        </authorList>
    </citation>
    <scope>NUCLEOTIDE SEQUENCE</scope>
    <source>
        <strain evidence="2">Stay&amp;Tobe</strain>
        <tissue evidence="2">Testes</tissue>
    </source>
</reference>
<keyword evidence="3" id="KW-1185">Reference proteome</keyword>
<gene>
    <name evidence="2" type="ORF">L9F63_025961</name>
</gene>
<feature type="non-terminal residue" evidence="2">
    <location>
        <position position="1"/>
    </location>
</feature>
<reference evidence="2" key="1">
    <citation type="journal article" date="2023" name="IScience">
        <title>Live-bearing cockroach genome reveals convergent evolutionary mechanisms linked to viviparity in insects and beyond.</title>
        <authorList>
            <person name="Fouks B."/>
            <person name="Harrison M.C."/>
            <person name="Mikhailova A.A."/>
            <person name="Marchal E."/>
            <person name="English S."/>
            <person name="Carruthers M."/>
            <person name="Jennings E.C."/>
            <person name="Chiamaka E.L."/>
            <person name="Frigard R.A."/>
            <person name="Pippel M."/>
            <person name="Attardo G.M."/>
            <person name="Benoit J.B."/>
            <person name="Bornberg-Bauer E."/>
            <person name="Tobe S.S."/>
        </authorList>
    </citation>
    <scope>NUCLEOTIDE SEQUENCE</scope>
    <source>
        <strain evidence="2">Stay&amp;Tobe</strain>
    </source>
</reference>
<dbReference type="EMBL" id="JASPKZ010010367">
    <property type="protein sequence ID" value="KAJ9574392.1"/>
    <property type="molecule type" value="Genomic_DNA"/>
</dbReference>
<proteinExistence type="predicted"/>
<evidence type="ECO:0000313" key="2">
    <source>
        <dbReference type="EMBL" id="KAJ9574392.1"/>
    </source>
</evidence>
<feature type="compositionally biased region" description="Basic and acidic residues" evidence="1">
    <location>
        <begin position="111"/>
        <end position="120"/>
    </location>
</feature>
<evidence type="ECO:0000256" key="1">
    <source>
        <dbReference type="SAM" id="MobiDB-lite"/>
    </source>
</evidence>
<feature type="region of interest" description="Disordered" evidence="1">
    <location>
        <begin position="92"/>
        <end position="120"/>
    </location>
</feature>
<feature type="compositionally biased region" description="Low complexity" evidence="1">
    <location>
        <begin position="96"/>
        <end position="109"/>
    </location>
</feature>
<name>A0AAD8E2S8_DIPPU</name>
<sequence length="120" mass="14034">CQYMSSQKRINAHTVSQFTVTKKYTLSKSKEFQNLARNPESTSSEDEKYENIQAITYSKYIYQTRNGCTRNCYRKDNKESSTVFNCHRIDDRGKSQVQKGRGGRIQQRRSPSIDKRTYGV</sequence>
<accession>A0AAD8E2S8</accession>
<feature type="non-terminal residue" evidence="2">
    <location>
        <position position="120"/>
    </location>
</feature>
<dbReference type="AlphaFoldDB" id="A0AAD8E2S8"/>